<evidence type="ECO:0008006" key="4">
    <source>
        <dbReference type="Google" id="ProtNLM"/>
    </source>
</evidence>
<keyword evidence="1" id="KW-0812">Transmembrane</keyword>
<feature type="transmembrane region" description="Helical" evidence="1">
    <location>
        <begin position="83"/>
        <end position="107"/>
    </location>
</feature>
<protein>
    <recommendedName>
        <fullName evidence="4">Mannosyl-glycoprotein endo-beta-N-acetylglucosamidase-like domain-containing protein</fullName>
    </recommendedName>
</protein>
<name>A0A1F4W2E4_UNCKA</name>
<evidence type="ECO:0000256" key="1">
    <source>
        <dbReference type="SAM" id="Phobius"/>
    </source>
</evidence>
<reference evidence="2 3" key="1">
    <citation type="journal article" date="2016" name="Nat. Commun.">
        <title>Thousands of microbial genomes shed light on interconnected biogeochemical processes in an aquifer system.</title>
        <authorList>
            <person name="Anantharaman K."/>
            <person name="Brown C.T."/>
            <person name="Hug L.A."/>
            <person name="Sharon I."/>
            <person name="Castelle C.J."/>
            <person name="Probst A.J."/>
            <person name="Thomas B.C."/>
            <person name="Singh A."/>
            <person name="Wilkins M.J."/>
            <person name="Karaoz U."/>
            <person name="Brodie E.L."/>
            <person name="Williams K.H."/>
            <person name="Hubbard S.S."/>
            <person name="Banfield J.F."/>
        </authorList>
    </citation>
    <scope>NUCLEOTIDE SEQUENCE [LARGE SCALE GENOMIC DNA]</scope>
</reference>
<dbReference type="Proteomes" id="UP000176614">
    <property type="component" value="Unassembled WGS sequence"/>
</dbReference>
<keyword evidence="1" id="KW-1133">Transmembrane helix</keyword>
<proteinExistence type="predicted"/>
<accession>A0A1F4W2E4</accession>
<comment type="caution">
    <text evidence="2">The sequence shown here is derived from an EMBL/GenBank/DDBJ whole genome shotgun (WGS) entry which is preliminary data.</text>
</comment>
<dbReference type="EMBL" id="MEVT01000005">
    <property type="protein sequence ID" value="OGC63589.1"/>
    <property type="molecule type" value="Genomic_DNA"/>
</dbReference>
<evidence type="ECO:0000313" key="2">
    <source>
        <dbReference type="EMBL" id="OGC63589.1"/>
    </source>
</evidence>
<keyword evidence="1" id="KW-0472">Membrane</keyword>
<sequence>MEQKYFRKNGKCLKSFDRRFDYDFFYKRNNLPEEIFSLADINKACCVTKPTLIYTICANLGNRINAILESTYFETKQKTSSKLAFAWISASTTAFALLVSFTLIIPFKVTPERTAKQYSFTSRPLEMEAVLNDVYSKDSRSQRINEVFKYYKCPLEGMGEVFVHEADKNDIPWWIVASIAFQESSCGKNTPKAEGQESYNAWGWAVYGSNVQTFDNWARGVESVSKYLGQKFFSKGISETCEIMKVYTPPSNGSWCRGVNYFGDIIQNYKSPESVASATR</sequence>
<evidence type="ECO:0000313" key="3">
    <source>
        <dbReference type="Proteomes" id="UP000176614"/>
    </source>
</evidence>
<organism evidence="2 3">
    <name type="scientific">candidate division WWE3 bacterium RIFOXYA2_FULL_46_9</name>
    <dbReference type="NCBI Taxonomy" id="1802636"/>
    <lineage>
        <taxon>Bacteria</taxon>
        <taxon>Katanobacteria</taxon>
    </lineage>
</organism>
<gene>
    <name evidence="2" type="ORF">A2264_04435</name>
</gene>
<dbReference type="AlphaFoldDB" id="A0A1F4W2E4"/>